<dbReference type="RefSeq" id="WP_166257444.1">
    <property type="nucleotide sequence ID" value="NZ_JAAMOW010000006.1"/>
</dbReference>
<feature type="domain" description="Alpha/beta hydrolase fold-3" evidence="3">
    <location>
        <begin position="85"/>
        <end position="293"/>
    </location>
</feature>
<dbReference type="Gene3D" id="3.40.50.1820">
    <property type="entry name" value="alpha/beta hydrolase"/>
    <property type="match status" value="1"/>
</dbReference>
<evidence type="ECO:0000313" key="5">
    <source>
        <dbReference type="Proteomes" id="UP000472676"/>
    </source>
</evidence>
<gene>
    <name evidence="4" type="ORF">G7Y85_12610</name>
</gene>
<sequence length="318" mass="33861">MNSQSRHLVDPELWSLLDTLPDISFGAEVLGALREAPTPAYPMDTTAVSVDVRSSIEHAPGTGDAPPVAVRIHRPMAVERPVGCLFHIHGGGFVRGNSEAHVEQHRMLAATLGCVVVSVDYRLAPETAFPGNLDDCLAALSWVFRDAEALSVDPARIGVAGESAGGGLAACLCLAARDRGEIRPAFLHMMYPMLDDRTCVEAEPNRYAGDYVWNRTSNRFGWSSLLGAPPGADGISQYAAAARADDLAGLPPTFICTGSLDLFVDENLEFSRRLMRAGVPTELHVFAGAVHGFDYHPTAKISAAARRASLAALGAFLA</sequence>
<evidence type="ECO:0000256" key="1">
    <source>
        <dbReference type="ARBA" id="ARBA00010515"/>
    </source>
</evidence>
<dbReference type="Pfam" id="PF07859">
    <property type="entry name" value="Abhydrolase_3"/>
    <property type="match status" value="1"/>
</dbReference>
<accession>A0A6M2BUK7</accession>
<keyword evidence="2 4" id="KW-0378">Hydrolase</keyword>
<dbReference type="Proteomes" id="UP000472676">
    <property type="component" value="Unassembled WGS sequence"/>
</dbReference>
<dbReference type="InterPro" id="IPR002168">
    <property type="entry name" value="Lipase_GDXG_HIS_AS"/>
</dbReference>
<dbReference type="PANTHER" id="PTHR48081">
    <property type="entry name" value="AB HYDROLASE SUPERFAMILY PROTEIN C4A8.06C"/>
    <property type="match status" value="1"/>
</dbReference>
<organism evidence="4 5">
    <name type="scientific">Solimonas terrae</name>
    <dbReference type="NCBI Taxonomy" id="1396819"/>
    <lineage>
        <taxon>Bacteria</taxon>
        <taxon>Pseudomonadati</taxon>
        <taxon>Pseudomonadota</taxon>
        <taxon>Gammaproteobacteria</taxon>
        <taxon>Nevskiales</taxon>
        <taxon>Nevskiaceae</taxon>
        <taxon>Solimonas</taxon>
    </lineage>
</organism>
<evidence type="ECO:0000259" key="3">
    <source>
        <dbReference type="Pfam" id="PF07859"/>
    </source>
</evidence>
<keyword evidence="5" id="KW-1185">Reference proteome</keyword>
<dbReference type="PANTHER" id="PTHR48081:SF8">
    <property type="entry name" value="ALPHA_BETA HYDROLASE FOLD-3 DOMAIN-CONTAINING PROTEIN-RELATED"/>
    <property type="match status" value="1"/>
</dbReference>
<protein>
    <submittedName>
        <fullName evidence="4">Alpha/beta hydrolase</fullName>
    </submittedName>
</protein>
<dbReference type="InterPro" id="IPR050300">
    <property type="entry name" value="GDXG_lipolytic_enzyme"/>
</dbReference>
<dbReference type="SUPFAM" id="SSF53474">
    <property type="entry name" value="alpha/beta-Hydrolases"/>
    <property type="match status" value="1"/>
</dbReference>
<dbReference type="InterPro" id="IPR013094">
    <property type="entry name" value="AB_hydrolase_3"/>
</dbReference>
<dbReference type="AlphaFoldDB" id="A0A6M2BUK7"/>
<dbReference type="EMBL" id="JAAMOW010000006">
    <property type="protein sequence ID" value="NGY05607.1"/>
    <property type="molecule type" value="Genomic_DNA"/>
</dbReference>
<dbReference type="PROSITE" id="PS01173">
    <property type="entry name" value="LIPASE_GDXG_HIS"/>
    <property type="match status" value="1"/>
</dbReference>
<evidence type="ECO:0000256" key="2">
    <source>
        <dbReference type="ARBA" id="ARBA00022801"/>
    </source>
</evidence>
<proteinExistence type="inferred from homology"/>
<name>A0A6M2BUK7_9GAMM</name>
<comment type="caution">
    <text evidence="4">The sequence shown here is derived from an EMBL/GenBank/DDBJ whole genome shotgun (WGS) entry which is preliminary data.</text>
</comment>
<comment type="similarity">
    <text evidence="1">Belongs to the 'GDXG' lipolytic enzyme family.</text>
</comment>
<dbReference type="GO" id="GO:0016787">
    <property type="term" value="F:hydrolase activity"/>
    <property type="evidence" value="ECO:0007669"/>
    <property type="project" value="UniProtKB-KW"/>
</dbReference>
<reference evidence="4 5" key="1">
    <citation type="journal article" date="2014" name="Int. J. Syst. Evol. Microbiol.">
        <title>Solimonas terrae sp. nov., isolated from soil.</title>
        <authorList>
            <person name="Kim S.J."/>
            <person name="Moon J.Y."/>
            <person name="Weon H.Y."/>
            <person name="Ahn J.H."/>
            <person name="Chen W.M."/>
            <person name="Kwon S.W."/>
        </authorList>
    </citation>
    <scope>NUCLEOTIDE SEQUENCE [LARGE SCALE GENOMIC DNA]</scope>
    <source>
        <strain evidence="4 5">KIS83-12</strain>
    </source>
</reference>
<dbReference type="InterPro" id="IPR029058">
    <property type="entry name" value="AB_hydrolase_fold"/>
</dbReference>
<evidence type="ECO:0000313" key="4">
    <source>
        <dbReference type="EMBL" id="NGY05607.1"/>
    </source>
</evidence>